<dbReference type="InterPro" id="IPR036890">
    <property type="entry name" value="HATPase_C_sf"/>
</dbReference>
<accession>A0A316FZR9</accession>
<dbReference type="CDD" id="cd16917">
    <property type="entry name" value="HATPase_UhpB-NarQ-NarX-like"/>
    <property type="match status" value="1"/>
</dbReference>
<dbReference type="SUPFAM" id="SSF55874">
    <property type="entry name" value="ATPase domain of HSP90 chaperone/DNA topoisomerase II/histidine kinase"/>
    <property type="match status" value="1"/>
</dbReference>
<evidence type="ECO:0000256" key="3">
    <source>
        <dbReference type="ARBA" id="ARBA00023012"/>
    </source>
</evidence>
<feature type="transmembrane region" description="Helical" evidence="4">
    <location>
        <begin position="72"/>
        <end position="101"/>
    </location>
</feature>
<organism evidence="6 7">
    <name type="scientific">Pleionea mediterranea</name>
    <dbReference type="NCBI Taxonomy" id="523701"/>
    <lineage>
        <taxon>Bacteria</taxon>
        <taxon>Pseudomonadati</taxon>
        <taxon>Pseudomonadota</taxon>
        <taxon>Gammaproteobacteria</taxon>
        <taxon>Oceanospirillales</taxon>
        <taxon>Pleioneaceae</taxon>
        <taxon>Pleionea</taxon>
    </lineage>
</organism>
<keyword evidence="3" id="KW-0902">Two-component regulatory system</keyword>
<dbReference type="PANTHER" id="PTHR24421">
    <property type="entry name" value="NITRATE/NITRITE SENSOR PROTEIN NARX-RELATED"/>
    <property type="match status" value="1"/>
</dbReference>
<feature type="transmembrane region" description="Helical" evidence="4">
    <location>
        <begin position="113"/>
        <end position="131"/>
    </location>
</feature>
<dbReference type="InterPro" id="IPR011712">
    <property type="entry name" value="Sig_transdc_His_kin_sub3_dim/P"/>
</dbReference>
<evidence type="ECO:0000313" key="6">
    <source>
        <dbReference type="EMBL" id="PWK53635.1"/>
    </source>
</evidence>
<keyword evidence="7" id="KW-1185">Reference proteome</keyword>
<keyword evidence="4" id="KW-0472">Membrane</keyword>
<dbReference type="RefSeq" id="WP_109761709.1">
    <property type="nucleotide sequence ID" value="NZ_QGGU01000002.1"/>
</dbReference>
<dbReference type="GO" id="GO:0046983">
    <property type="term" value="F:protein dimerization activity"/>
    <property type="evidence" value="ECO:0007669"/>
    <property type="project" value="InterPro"/>
</dbReference>
<dbReference type="OrthoDB" id="9797605at2"/>
<evidence type="ECO:0000256" key="4">
    <source>
        <dbReference type="SAM" id="Phobius"/>
    </source>
</evidence>
<feature type="transmembrane region" description="Helical" evidence="4">
    <location>
        <begin position="46"/>
        <end position="66"/>
    </location>
</feature>
<keyword evidence="2 6" id="KW-0418">Kinase</keyword>
<dbReference type="PANTHER" id="PTHR24421:SF63">
    <property type="entry name" value="SENSOR HISTIDINE KINASE DESK"/>
    <property type="match status" value="1"/>
</dbReference>
<keyword evidence="4" id="KW-1133">Transmembrane helix</keyword>
<feature type="domain" description="Signal transduction histidine kinase subgroup 3 dimerisation and phosphoacceptor" evidence="5">
    <location>
        <begin position="180"/>
        <end position="245"/>
    </location>
</feature>
<evidence type="ECO:0000259" key="5">
    <source>
        <dbReference type="Pfam" id="PF07730"/>
    </source>
</evidence>
<keyword evidence="4" id="KW-0812">Transmembrane</keyword>
<feature type="transmembrane region" description="Helical" evidence="4">
    <location>
        <begin position="20"/>
        <end position="39"/>
    </location>
</feature>
<proteinExistence type="predicted"/>
<dbReference type="InterPro" id="IPR050482">
    <property type="entry name" value="Sensor_HK_TwoCompSys"/>
</dbReference>
<comment type="caution">
    <text evidence="6">The sequence shown here is derived from an EMBL/GenBank/DDBJ whole genome shotgun (WGS) entry which is preliminary data.</text>
</comment>
<dbReference type="EMBL" id="QGGU01000002">
    <property type="protein sequence ID" value="PWK53635.1"/>
    <property type="molecule type" value="Genomic_DNA"/>
</dbReference>
<evidence type="ECO:0000256" key="2">
    <source>
        <dbReference type="ARBA" id="ARBA00022777"/>
    </source>
</evidence>
<feature type="transmembrane region" description="Helical" evidence="4">
    <location>
        <begin position="137"/>
        <end position="155"/>
    </location>
</feature>
<dbReference type="Pfam" id="PF07730">
    <property type="entry name" value="HisKA_3"/>
    <property type="match status" value="1"/>
</dbReference>
<dbReference type="GO" id="GO:0000155">
    <property type="term" value="F:phosphorelay sensor kinase activity"/>
    <property type="evidence" value="ECO:0007669"/>
    <property type="project" value="InterPro"/>
</dbReference>
<name>A0A316FZR9_9GAMM</name>
<dbReference type="Proteomes" id="UP000245790">
    <property type="component" value="Unassembled WGS sequence"/>
</dbReference>
<dbReference type="Gene3D" id="1.20.5.1930">
    <property type="match status" value="1"/>
</dbReference>
<dbReference type="AlphaFoldDB" id="A0A316FZR9"/>
<evidence type="ECO:0000313" key="7">
    <source>
        <dbReference type="Proteomes" id="UP000245790"/>
    </source>
</evidence>
<evidence type="ECO:0000256" key="1">
    <source>
        <dbReference type="ARBA" id="ARBA00022679"/>
    </source>
</evidence>
<dbReference type="GO" id="GO:0016020">
    <property type="term" value="C:membrane"/>
    <property type="evidence" value="ECO:0007669"/>
    <property type="project" value="InterPro"/>
</dbReference>
<protein>
    <submittedName>
        <fullName evidence="6">Two-component system sensor histidine kinase DesK</fullName>
    </submittedName>
</protein>
<sequence>MNNPLIKLHHFLLPQEKSLGYMPYLWLCYLLIFFFNFIFMPPSKEVVIATSIAIPVFLLVYFSAFHRSQAGLFLHIFLIYLIGAVMAHYHFGASVFFVYAASFCAGLDSIRKGVITIAILILLIAVQAYIFDFKPYFYFPAIFFSLIIGLSNIYMSEIGRKNKVIKQSQQDIKHMAAQAERERIARDLHDIIGHTFSLISKKSELAAKLIDRSPQQAKKEIADIERESREALTQVREAVSGYRKTDFVSELASAKALCRAADITFDHQVDQQAINNLNNNQLNQSLGFIVREAMTNIVKHSNADHCNVTLKQDSKVLYLSIVDNGHCPIIKSGNGLNGIKERVKNLSGKLTINTNKGVSLLMEFPLT</sequence>
<gene>
    <name evidence="6" type="ORF">C8D97_10223</name>
</gene>
<reference evidence="6 7" key="1">
    <citation type="submission" date="2018-05" db="EMBL/GenBank/DDBJ databases">
        <title>Genomic Encyclopedia of Type Strains, Phase IV (KMG-IV): sequencing the most valuable type-strain genomes for metagenomic binning, comparative biology and taxonomic classification.</title>
        <authorList>
            <person name="Goeker M."/>
        </authorList>
    </citation>
    <scope>NUCLEOTIDE SEQUENCE [LARGE SCALE GENOMIC DNA]</scope>
    <source>
        <strain evidence="6 7">DSM 25350</strain>
    </source>
</reference>
<dbReference type="Gene3D" id="3.30.565.10">
    <property type="entry name" value="Histidine kinase-like ATPase, C-terminal domain"/>
    <property type="match status" value="1"/>
</dbReference>
<keyword evidence="1" id="KW-0808">Transferase</keyword>